<dbReference type="Proteomes" id="UP001562065">
    <property type="component" value="Unassembled WGS sequence"/>
</dbReference>
<dbReference type="RefSeq" id="WP_369455475.1">
    <property type="nucleotide sequence ID" value="NZ_JBGCUO010000001.1"/>
</dbReference>
<reference evidence="1 2" key="1">
    <citation type="submission" date="2024-07" db="EMBL/GenBank/DDBJ databases">
        <authorList>
            <person name="Ren Q."/>
        </authorList>
    </citation>
    <scope>NUCLEOTIDE SEQUENCE [LARGE SCALE GENOMIC DNA]</scope>
    <source>
        <strain evidence="1 2">REN37</strain>
    </source>
</reference>
<dbReference type="EMBL" id="JBGCUO010000001">
    <property type="protein sequence ID" value="MEY1662237.1"/>
    <property type="molecule type" value="Genomic_DNA"/>
</dbReference>
<evidence type="ECO:0000313" key="1">
    <source>
        <dbReference type="EMBL" id="MEY1662237.1"/>
    </source>
</evidence>
<comment type="caution">
    <text evidence="1">The sequence shown here is derived from an EMBL/GenBank/DDBJ whole genome shotgun (WGS) entry which is preliminary data.</text>
</comment>
<proteinExistence type="predicted"/>
<protein>
    <submittedName>
        <fullName evidence="1">PA1571 family protein</fullName>
    </submittedName>
</protein>
<name>A0ABV4AHD6_9GAMM</name>
<accession>A0ABV4AHD6</accession>
<organism evidence="1 2">
    <name type="scientific">Isoalcanivorax beigongshangi</name>
    <dbReference type="NCBI Taxonomy" id="3238810"/>
    <lineage>
        <taxon>Bacteria</taxon>
        <taxon>Pseudomonadati</taxon>
        <taxon>Pseudomonadota</taxon>
        <taxon>Gammaproteobacteria</taxon>
        <taxon>Oceanospirillales</taxon>
        <taxon>Alcanivoracaceae</taxon>
        <taxon>Isoalcanivorax</taxon>
    </lineage>
</organism>
<keyword evidence="2" id="KW-1185">Reference proteome</keyword>
<sequence length="58" mass="6413">MNTSIRTQNSAGNQDFHGAALIDAQGREIPITEEMVQRACDRLEQAWSYPLSTAHPAN</sequence>
<gene>
    <name evidence="1" type="ORF">AB5I84_08765</name>
</gene>
<evidence type="ECO:0000313" key="2">
    <source>
        <dbReference type="Proteomes" id="UP001562065"/>
    </source>
</evidence>
<dbReference type="InterPro" id="IPR054635">
    <property type="entry name" value="PA1571-like"/>
</dbReference>
<dbReference type="NCBIfam" id="NF045613">
    <property type="entry name" value="PA1571_fam"/>
    <property type="match status" value="1"/>
</dbReference>